<evidence type="ECO:0000256" key="1">
    <source>
        <dbReference type="ARBA" id="ARBA00000707"/>
    </source>
</evidence>
<evidence type="ECO:0000259" key="14">
    <source>
        <dbReference type="PROSITE" id="PS50957"/>
    </source>
</evidence>
<dbReference type="PROSITE" id="PS50957">
    <property type="entry name" value="JOSEPHIN"/>
    <property type="match status" value="1"/>
</dbReference>
<feature type="compositionally biased region" description="Polar residues" evidence="13">
    <location>
        <begin position="309"/>
        <end position="329"/>
    </location>
</feature>
<dbReference type="InterPro" id="IPR003903">
    <property type="entry name" value="UIM_dom"/>
</dbReference>
<keyword evidence="4" id="KW-0645">Protease</keyword>
<feature type="active site" description="Nucleophile" evidence="11">
    <location>
        <position position="112"/>
    </location>
</feature>
<dbReference type="InterPro" id="IPR033865">
    <property type="entry name" value="Ataxin-3"/>
</dbReference>
<dbReference type="EC" id="3.4.19.12" evidence="3"/>
<protein>
    <recommendedName>
        <fullName evidence="3">ubiquitinyl hydrolase 1</fullName>
        <ecNumber evidence="3">3.4.19.12</ecNumber>
    </recommendedName>
</protein>
<feature type="compositionally biased region" description="Polar residues" evidence="13">
    <location>
        <begin position="15"/>
        <end position="32"/>
    </location>
</feature>
<evidence type="ECO:0000256" key="4">
    <source>
        <dbReference type="ARBA" id="ARBA00022670"/>
    </source>
</evidence>
<reference evidence="15" key="1">
    <citation type="submission" date="2021-01" db="EMBL/GenBank/DDBJ databases">
        <authorList>
            <person name="Kaushik A."/>
        </authorList>
    </citation>
    <scope>NUCLEOTIDE SEQUENCE</scope>
    <source>
        <strain evidence="15">AG5</strain>
    </source>
</reference>
<dbReference type="PRINTS" id="PR01233">
    <property type="entry name" value="JOSEPHIN"/>
</dbReference>
<evidence type="ECO:0000256" key="2">
    <source>
        <dbReference type="ARBA" id="ARBA00004123"/>
    </source>
</evidence>
<organism evidence="15 16">
    <name type="scientific">Rhizoctonia solani</name>
    <dbReference type="NCBI Taxonomy" id="456999"/>
    <lineage>
        <taxon>Eukaryota</taxon>
        <taxon>Fungi</taxon>
        <taxon>Dikarya</taxon>
        <taxon>Basidiomycota</taxon>
        <taxon>Agaricomycotina</taxon>
        <taxon>Agaricomycetes</taxon>
        <taxon>Cantharellales</taxon>
        <taxon>Ceratobasidiaceae</taxon>
        <taxon>Rhizoctonia</taxon>
    </lineage>
</organism>
<dbReference type="PANTHER" id="PTHR14159">
    <property type="entry name" value="ATAXIN-3-RELATED"/>
    <property type="match status" value="1"/>
</dbReference>
<feature type="compositionally biased region" description="Basic and acidic residues" evidence="13">
    <location>
        <begin position="453"/>
        <end position="466"/>
    </location>
</feature>
<name>A0A8H3I436_9AGAM</name>
<dbReference type="GO" id="GO:0006508">
    <property type="term" value="P:proteolysis"/>
    <property type="evidence" value="ECO:0007669"/>
    <property type="project" value="UniProtKB-KW"/>
</dbReference>
<dbReference type="GO" id="GO:0004843">
    <property type="term" value="F:cysteine-type deubiquitinase activity"/>
    <property type="evidence" value="ECO:0007669"/>
    <property type="project" value="UniProtKB-EC"/>
</dbReference>
<comment type="catalytic activity">
    <reaction evidence="1">
        <text>Thiol-dependent hydrolysis of ester, thioester, amide, peptide and isopeptide bonds formed by the C-terminal Gly of ubiquitin (a 76-residue protein attached to proteins as an intracellular targeting signal).</text>
        <dbReference type="EC" id="3.4.19.12"/>
    </reaction>
</comment>
<evidence type="ECO:0000256" key="3">
    <source>
        <dbReference type="ARBA" id="ARBA00012759"/>
    </source>
</evidence>
<dbReference type="Pfam" id="PF02099">
    <property type="entry name" value="Josephin"/>
    <property type="match status" value="1"/>
</dbReference>
<keyword evidence="5" id="KW-0833">Ubl conjugation pathway</keyword>
<keyword evidence="7" id="KW-0788">Thiol protease</keyword>
<dbReference type="AlphaFoldDB" id="A0A8H3I436"/>
<sequence>VQSRASFPDTHKPETTTYASQPPQLDSRNSAKTDLPTAITFITTVRPYVEPYVEPLLWRGVSWVLGDAERPADAIREVEKWKEQEKEREQTVMEGLRPYMYHERQEPGSMMCGQHALNSLLQGNYFTPPDLAHIAHELDELEQGVQDSHGGRSTNMDDTGTAIQAPIERGALICPVGYFSVQVLENALKNAFGLTLVRWRSEEMRQYHTQMGFVLNLEQHWFTIRRFGHPRRKGHWFNLNSFLESPEWVGNTYLGMVLQQAEKEGYSVFVVRPVDPSNPENMLPETEADLIAETLDPGDFGGQVQRISTTRTQSGPSNAITGAGSSSAPTGLENEDMELQRALQASIAAGYGGGSVYEFSDEPAASTSAPSVRAAPLGLGYGGDSGPPSRRTPVPADDPPTPRFEDDPVAASAARARLRLEQMQREQAAAMQGLGGLGGGYETVELDPAAASRRREAQDRVRRAREEEEEQVRQAMEASLRAHEQDEDDDNSSRYATPPVPGGFGVGNRNYDDEDAELQAALRASLESHAASSATPAAVPRPAPGAPVPAPAAVRAPSATAPSAPPAPKPSEEDEEDEEEEEQAPAPPSPEVEVKAEVADPDELRRRRLARFGG</sequence>
<dbReference type="InterPro" id="IPR006155">
    <property type="entry name" value="Josephin"/>
</dbReference>
<dbReference type="SMART" id="SM01246">
    <property type="entry name" value="Josephin"/>
    <property type="match status" value="1"/>
</dbReference>
<accession>A0A8H3I436</accession>
<keyword evidence="6 12" id="KW-0378">Hydrolase</keyword>
<feature type="domain" description="Josephin" evidence="14">
    <location>
        <begin position="97"/>
        <end position="286"/>
    </location>
</feature>
<dbReference type="EMBL" id="CAJNJQ010003797">
    <property type="protein sequence ID" value="CAE7204876.1"/>
    <property type="molecule type" value="Genomic_DNA"/>
</dbReference>
<feature type="active site" evidence="12">
    <location>
        <position position="112"/>
    </location>
</feature>
<evidence type="ECO:0000313" key="15">
    <source>
        <dbReference type="EMBL" id="CAE7204876.1"/>
    </source>
</evidence>
<feature type="non-terminal residue" evidence="15">
    <location>
        <position position="1"/>
    </location>
</feature>
<evidence type="ECO:0000256" key="9">
    <source>
        <dbReference type="ARBA" id="ARBA00023163"/>
    </source>
</evidence>
<gene>
    <name evidence="15" type="ORF">RDB_LOCUS142525</name>
</gene>
<evidence type="ECO:0000313" key="16">
    <source>
        <dbReference type="Proteomes" id="UP000663827"/>
    </source>
</evidence>
<proteinExistence type="predicted"/>
<comment type="caution">
    <text evidence="15">The sequence shown here is derived from an EMBL/GenBank/DDBJ whole genome shotgun (WGS) entry which is preliminary data.</text>
</comment>
<evidence type="ECO:0000256" key="12">
    <source>
        <dbReference type="PROSITE-ProRule" id="PRU00331"/>
    </source>
</evidence>
<feature type="compositionally biased region" description="Pro residues" evidence="13">
    <location>
        <begin position="539"/>
        <end position="550"/>
    </location>
</feature>
<dbReference type="Proteomes" id="UP000663827">
    <property type="component" value="Unassembled WGS sequence"/>
</dbReference>
<dbReference type="Gene3D" id="1.10.287.10">
    <property type="entry name" value="S15/NS1, RNA-binding"/>
    <property type="match status" value="1"/>
</dbReference>
<feature type="active site" description="Proton acceptor" evidence="11">
    <location>
        <position position="220"/>
    </location>
</feature>
<feature type="compositionally biased region" description="Basic and acidic residues" evidence="13">
    <location>
        <begin position="592"/>
        <end position="605"/>
    </location>
</feature>
<dbReference type="GO" id="GO:0005634">
    <property type="term" value="C:nucleus"/>
    <property type="evidence" value="ECO:0007669"/>
    <property type="project" value="UniProtKB-SubCell"/>
</dbReference>
<keyword evidence="8" id="KW-0805">Transcription regulation</keyword>
<keyword evidence="9" id="KW-0804">Transcription</keyword>
<evidence type="ECO:0000256" key="13">
    <source>
        <dbReference type="SAM" id="MobiDB-lite"/>
    </source>
</evidence>
<feature type="active site" evidence="11 12">
    <location>
        <position position="240"/>
    </location>
</feature>
<dbReference type="SMART" id="SM00726">
    <property type="entry name" value="UIM"/>
    <property type="match status" value="3"/>
</dbReference>
<evidence type="ECO:0000256" key="10">
    <source>
        <dbReference type="ARBA" id="ARBA00023242"/>
    </source>
</evidence>
<comment type="subcellular location">
    <subcellularLocation>
        <location evidence="2">Nucleus</location>
    </subcellularLocation>
</comment>
<feature type="active site" evidence="12">
    <location>
        <position position="220"/>
    </location>
</feature>
<feature type="region of interest" description="Disordered" evidence="13">
    <location>
        <begin position="1"/>
        <end position="32"/>
    </location>
</feature>
<feature type="region of interest" description="Disordered" evidence="13">
    <location>
        <begin position="309"/>
        <end position="332"/>
    </location>
</feature>
<feature type="region of interest" description="Disordered" evidence="13">
    <location>
        <begin position="366"/>
        <end position="408"/>
    </location>
</feature>
<dbReference type="PROSITE" id="PS50330">
    <property type="entry name" value="UIM"/>
    <property type="match status" value="1"/>
</dbReference>
<feature type="compositionally biased region" description="Acidic residues" evidence="13">
    <location>
        <begin position="572"/>
        <end position="583"/>
    </location>
</feature>
<feature type="compositionally biased region" description="Low complexity" evidence="13">
    <location>
        <begin position="551"/>
        <end position="562"/>
    </location>
</feature>
<evidence type="ECO:0000256" key="11">
    <source>
        <dbReference type="PIRSR" id="PIRSR633865-1"/>
    </source>
</evidence>
<evidence type="ECO:0000256" key="7">
    <source>
        <dbReference type="ARBA" id="ARBA00022807"/>
    </source>
</evidence>
<evidence type="ECO:0000256" key="6">
    <source>
        <dbReference type="ARBA" id="ARBA00022801"/>
    </source>
</evidence>
<dbReference type="Gene3D" id="3.90.70.40">
    <property type="match status" value="1"/>
</dbReference>
<evidence type="ECO:0000256" key="5">
    <source>
        <dbReference type="ARBA" id="ARBA00022786"/>
    </source>
</evidence>
<keyword evidence="10" id="KW-0539">Nucleus</keyword>
<dbReference type="PANTHER" id="PTHR14159:SF0">
    <property type="entry name" value="ATAXIN-3-RELATED"/>
    <property type="match status" value="1"/>
</dbReference>
<dbReference type="GO" id="GO:0016579">
    <property type="term" value="P:protein deubiquitination"/>
    <property type="evidence" value="ECO:0007669"/>
    <property type="project" value="InterPro"/>
</dbReference>
<evidence type="ECO:0000256" key="8">
    <source>
        <dbReference type="ARBA" id="ARBA00023015"/>
    </source>
</evidence>
<feature type="region of interest" description="Disordered" evidence="13">
    <location>
        <begin position="446"/>
        <end position="614"/>
    </location>
</feature>